<name>A0ABT7E457_9NEIS</name>
<evidence type="ECO:0000313" key="2">
    <source>
        <dbReference type="Proteomes" id="UP001172778"/>
    </source>
</evidence>
<feature type="non-terminal residue" evidence="1">
    <location>
        <position position="546"/>
    </location>
</feature>
<protein>
    <recommendedName>
        <fullName evidence="3">RHS repeat protein</fullName>
    </recommendedName>
</protein>
<dbReference type="RefSeq" id="WP_284103392.1">
    <property type="nucleotide sequence ID" value="NZ_JARRAF010000116.1"/>
</dbReference>
<comment type="caution">
    <text evidence="1">The sequence shown here is derived from an EMBL/GenBank/DDBJ whole genome shotgun (WGS) entry which is preliminary data.</text>
</comment>
<sequence length="546" mass="59412">PSKAIADASKKLAELRKPFLNGARTATEADTKAIATAQAELDALWQSATTHATRHQYDAAGRKIATTDGMGSQTLYYYDDAGRLAYTGRLGKSHDQTLLEIDQIDYTAFGEVANTTVYRDRIDLSTTQTRGDALATAANQISDLSQRQKTDQNGKTTLTTGQAKAALDTLVNQVLRNGPAVSATLRDGSALSSTTSKTYTRRGQLESQRSGIADAVHYAYTAFGELADTSYTYQDEAGRRQNAVSHKTYDQRGLLIATSQYKQGGTAAESLETGKTQYDAFGRAVTQTDGRGIVRHTEYDRLGRVVMTEDGFQRQTRTQFDAFDRVKSVTDPLGHVTVYTYRRDDTLLAGQTIKPGKEGEAIYVPALRVEISRPGGLSGQGELKTVTIKDLFGNVVQTEDEAGIITRYEYNSSGQLTKTVRDGVEISGNTYQANGLLATSTDARGTVTRYDYDPANRLVSKTVNPGGTAAEQVVTRYVFDGAGRMLREIGPDGRVVQTEYGEDGRVRAEVKDPDGIQARTEFRYDAAGHTTRIDAGVTYSAIHDPV</sequence>
<dbReference type="Proteomes" id="UP001172778">
    <property type="component" value="Unassembled WGS sequence"/>
</dbReference>
<dbReference type="InterPro" id="IPR031325">
    <property type="entry name" value="RHS_repeat"/>
</dbReference>
<evidence type="ECO:0008006" key="3">
    <source>
        <dbReference type="Google" id="ProtNLM"/>
    </source>
</evidence>
<dbReference type="SUPFAM" id="SSF63829">
    <property type="entry name" value="Calcium-dependent phosphotriesterase"/>
    <property type="match status" value="1"/>
</dbReference>
<organism evidence="1 2">
    <name type="scientific">Parachitinimonas caeni</name>
    <dbReference type="NCBI Taxonomy" id="3031301"/>
    <lineage>
        <taxon>Bacteria</taxon>
        <taxon>Pseudomonadati</taxon>
        <taxon>Pseudomonadota</taxon>
        <taxon>Betaproteobacteria</taxon>
        <taxon>Neisseriales</taxon>
        <taxon>Chitinibacteraceae</taxon>
        <taxon>Parachitinimonas</taxon>
    </lineage>
</organism>
<accession>A0ABT7E457</accession>
<proteinExistence type="predicted"/>
<dbReference type="Pfam" id="PF05593">
    <property type="entry name" value="RHS_repeat"/>
    <property type="match status" value="4"/>
</dbReference>
<dbReference type="PANTHER" id="PTHR32305">
    <property type="match status" value="1"/>
</dbReference>
<dbReference type="InterPro" id="IPR006530">
    <property type="entry name" value="YD"/>
</dbReference>
<gene>
    <name evidence="1" type="ORF">PZA18_23845</name>
</gene>
<dbReference type="EMBL" id="JARRAF010000116">
    <property type="protein sequence ID" value="MDK2127076.1"/>
    <property type="molecule type" value="Genomic_DNA"/>
</dbReference>
<dbReference type="NCBIfam" id="TIGR01643">
    <property type="entry name" value="YD_repeat_2x"/>
    <property type="match status" value="4"/>
</dbReference>
<feature type="non-terminal residue" evidence="1">
    <location>
        <position position="1"/>
    </location>
</feature>
<dbReference type="Gene3D" id="2.180.10.10">
    <property type="entry name" value="RHS repeat-associated core"/>
    <property type="match status" value="3"/>
</dbReference>
<reference evidence="1" key="1">
    <citation type="submission" date="2023-03" db="EMBL/GenBank/DDBJ databases">
        <title>Chitinimonas shenzhenensis gen. nov., sp. nov., a novel member of family Burkholderiaceae isolated from activated sludge collected in Shen Zhen, China.</title>
        <authorList>
            <person name="Wang X."/>
        </authorList>
    </citation>
    <scope>NUCLEOTIDE SEQUENCE</scope>
    <source>
        <strain evidence="1">DQS-5</strain>
    </source>
</reference>
<keyword evidence="2" id="KW-1185">Reference proteome</keyword>
<dbReference type="PANTHER" id="PTHR32305:SF15">
    <property type="entry name" value="PROTEIN RHSA-RELATED"/>
    <property type="match status" value="1"/>
</dbReference>
<dbReference type="InterPro" id="IPR050708">
    <property type="entry name" value="T6SS_VgrG/RHS"/>
</dbReference>
<evidence type="ECO:0000313" key="1">
    <source>
        <dbReference type="EMBL" id="MDK2127076.1"/>
    </source>
</evidence>